<dbReference type="InterPro" id="IPR003442">
    <property type="entry name" value="T6A_TsaE"/>
</dbReference>
<organism evidence="12 13">
    <name type="scientific">Pseudochelatococcus contaminans</name>
    <dbReference type="NCBI Taxonomy" id="1538103"/>
    <lineage>
        <taxon>Bacteria</taxon>
        <taxon>Pseudomonadati</taxon>
        <taxon>Pseudomonadota</taxon>
        <taxon>Alphaproteobacteria</taxon>
        <taxon>Hyphomicrobiales</taxon>
        <taxon>Chelatococcaceae</taxon>
        <taxon>Pseudochelatococcus</taxon>
    </lineage>
</organism>
<dbReference type="PANTHER" id="PTHR33540">
    <property type="entry name" value="TRNA THREONYLCARBAMOYLADENOSINE BIOSYNTHESIS PROTEIN TSAE"/>
    <property type="match status" value="1"/>
</dbReference>
<sequence>MSLAPQTTSWAIRLGDQSATEHLAAVLAREARAGDVITLSGDLGAGKTTFARAFVRAFVGDSKLDVPSPTFTLMQIYECPRGNVVHADLYRIHDPLELDELGWDEAIDGAVVLVEWPDRAGDCLGGNRLDINMRLVPGADDERIAVITAFGEQAPRLAALKALRMVIDRAGWGHAERQAIYGDASSRLYERLTSPDGETAILMISPPRPRAPVFRSEKPYHVAARLSESVHAFVAVDRGLRALGLSAPVIYGQDLDTGLLLVEDFGSEGVVDAAGPIADRYAEAVRVLVRLHTSPVPDRLPVVDGVEHVVPPYDLDAMMIEVGLLLEWYLPHLAGRFVPHSGRANFDRIWAGLLRGVSGASDENPGLLGSEDGTRADRTWILRDFHSPNLIWLKEREGIGRIGLIDFQDAVMGHPAYDLASLLQDARVTVPPELELKLLALYAHERRARDPAFDAQAFIRAYAILGAQRATKLFGLFVRLDRRDGKPAYLAHLPRIGVYLLRNLRHPALAELKNWFETHVPQIVNEGSEQDNVADGDRG</sequence>
<keyword evidence="13" id="KW-1185">Reference proteome</keyword>
<dbReference type="EMBL" id="JACICC010000003">
    <property type="protein sequence ID" value="MBB3809667.1"/>
    <property type="molecule type" value="Genomic_DNA"/>
</dbReference>
<evidence type="ECO:0000256" key="10">
    <source>
        <dbReference type="ARBA" id="ARBA00032441"/>
    </source>
</evidence>
<dbReference type="InterPro" id="IPR027417">
    <property type="entry name" value="P-loop_NTPase"/>
</dbReference>
<evidence type="ECO:0000313" key="13">
    <source>
        <dbReference type="Proteomes" id="UP000537592"/>
    </source>
</evidence>
<evidence type="ECO:0000256" key="6">
    <source>
        <dbReference type="ARBA" id="ARBA00022723"/>
    </source>
</evidence>
<feature type="domain" description="Aminoglycoside phosphotransferase" evidence="11">
    <location>
        <begin position="178"/>
        <end position="448"/>
    </location>
</feature>
<keyword evidence="4" id="KW-0963">Cytoplasm</keyword>
<evidence type="ECO:0000256" key="4">
    <source>
        <dbReference type="ARBA" id="ARBA00022490"/>
    </source>
</evidence>
<gene>
    <name evidence="12" type="ORF">FHS81_001749</name>
</gene>
<dbReference type="SUPFAM" id="SSF52540">
    <property type="entry name" value="P-loop containing nucleoside triphosphate hydrolases"/>
    <property type="match status" value="1"/>
</dbReference>
<evidence type="ECO:0000313" key="12">
    <source>
        <dbReference type="EMBL" id="MBB3809667.1"/>
    </source>
</evidence>
<name>A0A7W5Z3Z2_9HYPH</name>
<dbReference type="GO" id="GO:0046872">
    <property type="term" value="F:metal ion binding"/>
    <property type="evidence" value="ECO:0007669"/>
    <property type="project" value="UniProtKB-KW"/>
</dbReference>
<keyword evidence="6" id="KW-0479">Metal-binding</keyword>
<evidence type="ECO:0000256" key="2">
    <source>
        <dbReference type="ARBA" id="ARBA00007599"/>
    </source>
</evidence>
<reference evidence="12 13" key="1">
    <citation type="submission" date="2020-08" db="EMBL/GenBank/DDBJ databases">
        <title>Genomic Encyclopedia of Type Strains, Phase IV (KMG-IV): sequencing the most valuable type-strain genomes for metagenomic binning, comparative biology and taxonomic classification.</title>
        <authorList>
            <person name="Goeker M."/>
        </authorList>
    </citation>
    <scope>NUCLEOTIDE SEQUENCE [LARGE SCALE GENOMIC DNA]</scope>
    <source>
        <strain evidence="12 13">DSM 28760</strain>
    </source>
</reference>
<accession>A0A7W5Z3Z2</accession>
<protein>
    <recommendedName>
        <fullName evidence="3">tRNA threonylcarbamoyladenosine biosynthesis protein TsaE</fullName>
    </recommendedName>
    <alternativeName>
        <fullName evidence="10">t(6)A37 threonylcarbamoyladenosine biosynthesis protein TsaE</fullName>
    </alternativeName>
</protein>
<evidence type="ECO:0000259" key="11">
    <source>
        <dbReference type="Pfam" id="PF01636"/>
    </source>
</evidence>
<comment type="similarity">
    <text evidence="2">Belongs to the TsaE family.</text>
</comment>
<evidence type="ECO:0000256" key="8">
    <source>
        <dbReference type="ARBA" id="ARBA00022840"/>
    </source>
</evidence>
<proteinExistence type="inferred from homology"/>
<dbReference type="GO" id="GO:0005737">
    <property type="term" value="C:cytoplasm"/>
    <property type="evidence" value="ECO:0007669"/>
    <property type="project" value="UniProtKB-SubCell"/>
</dbReference>
<dbReference type="Gene3D" id="3.40.50.300">
    <property type="entry name" value="P-loop containing nucleotide triphosphate hydrolases"/>
    <property type="match status" value="1"/>
</dbReference>
<keyword evidence="9" id="KW-0460">Magnesium</keyword>
<dbReference type="Proteomes" id="UP000537592">
    <property type="component" value="Unassembled WGS sequence"/>
</dbReference>
<evidence type="ECO:0000256" key="9">
    <source>
        <dbReference type="ARBA" id="ARBA00022842"/>
    </source>
</evidence>
<dbReference type="SUPFAM" id="SSF56112">
    <property type="entry name" value="Protein kinase-like (PK-like)"/>
    <property type="match status" value="1"/>
</dbReference>
<evidence type="ECO:0000256" key="3">
    <source>
        <dbReference type="ARBA" id="ARBA00019010"/>
    </source>
</evidence>
<dbReference type="NCBIfam" id="TIGR00150">
    <property type="entry name" value="T6A_YjeE"/>
    <property type="match status" value="1"/>
</dbReference>
<dbReference type="InterPro" id="IPR011009">
    <property type="entry name" value="Kinase-like_dom_sf"/>
</dbReference>
<evidence type="ECO:0000256" key="5">
    <source>
        <dbReference type="ARBA" id="ARBA00022694"/>
    </source>
</evidence>
<dbReference type="Pfam" id="PF01636">
    <property type="entry name" value="APH"/>
    <property type="match status" value="1"/>
</dbReference>
<dbReference type="Gene3D" id="3.30.200.20">
    <property type="entry name" value="Phosphorylase Kinase, domain 1"/>
    <property type="match status" value="1"/>
</dbReference>
<dbReference type="Gene3D" id="3.90.1200.10">
    <property type="match status" value="1"/>
</dbReference>
<dbReference type="RefSeq" id="WP_183751926.1">
    <property type="nucleotide sequence ID" value="NZ_JACICC010000003.1"/>
</dbReference>
<keyword evidence="5" id="KW-0819">tRNA processing</keyword>
<evidence type="ECO:0000256" key="1">
    <source>
        <dbReference type="ARBA" id="ARBA00004496"/>
    </source>
</evidence>
<keyword evidence="7" id="KW-0547">Nucleotide-binding</keyword>
<dbReference type="AlphaFoldDB" id="A0A7W5Z3Z2"/>
<comment type="caution">
    <text evidence="12">The sequence shown here is derived from an EMBL/GenBank/DDBJ whole genome shotgun (WGS) entry which is preliminary data.</text>
</comment>
<keyword evidence="8" id="KW-0067">ATP-binding</keyword>
<dbReference type="PANTHER" id="PTHR33540:SF2">
    <property type="entry name" value="TRNA THREONYLCARBAMOYLADENOSINE BIOSYNTHESIS PROTEIN TSAE"/>
    <property type="match status" value="1"/>
</dbReference>
<dbReference type="GO" id="GO:0005524">
    <property type="term" value="F:ATP binding"/>
    <property type="evidence" value="ECO:0007669"/>
    <property type="project" value="UniProtKB-KW"/>
</dbReference>
<comment type="subcellular location">
    <subcellularLocation>
        <location evidence="1">Cytoplasm</location>
    </subcellularLocation>
</comment>
<evidence type="ECO:0000256" key="7">
    <source>
        <dbReference type="ARBA" id="ARBA00022741"/>
    </source>
</evidence>
<dbReference type="GO" id="GO:0002949">
    <property type="term" value="P:tRNA threonylcarbamoyladenosine modification"/>
    <property type="evidence" value="ECO:0007669"/>
    <property type="project" value="InterPro"/>
</dbReference>
<dbReference type="InterPro" id="IPR002575">
    <property type="entry name" value="Aminoglycoside_PTrfase"/>
</dbReference>
<dbReference type="Pfam" id="PF02367">
    <property type="entry name" value="TsaE"/>
    <property type="match status" value="1"/>
</dbReference>